<dbReference type="Pfam" id="PF18050">
    <property type="entry name" value="Cyclophil_like2"/>
    <property type="match status" value="1"/>
</dbReference>
<feature type="chain" id="PRO_5039395667" description="Cyclophilin-like domain-containing protein" evidence="1">
    <location>
        <begin position="27"/>
        <end position="180"/>
    </location>
</feature>
<dbReference type="InterPro" id="IPR041183">
    <property type="entry name" value="Cyclophilin-like"/>
</dbReference>
<dbReference type="InterPro" id="IPR029000">
    <property type="entry name" value="Cyclophilin-like_dom_sf"/>
</dbReference>
<comment type="caution">
    <text evidence="3">The sequence shown here is derived from an EMBL/GenBank/DDBJ whole genome shotgun (WGS) entry which is preliminary data.</text>
</comment>
<name>A0A9D1JE68_9FIRM</name>
<gene>
    <name evidence="3" type="ORF">IAC96_13270</name>
</gene>
<dbReference type="EMBL" id="DVHN01000188">
    <property type="protein sequence ID" value="HIR89908.1"/>
    <property type="molecule type" value="Genomic_DNA"/>
</dbReference>
<feature type="signal peptide" evidence="1">
    <location>
        <begin position="1"/>
        <end position="26"/>
    </location>
</feature>
<keyword evidence="1" id="KW-0732">Signal</keyword>
<reference evidence="3" key="1">
    <citation type="submission" date="2020-10" db="EMBL/GenBank/DDBJ databases">
        <authorList>
            <person name="Gilroy R."/>
        </authorList>
    </citation>
    <scope>NUCLEOTIDE SEQUENCE</scope>
    <source>
        <strain evidence="3">ChiW13-3771</strain>
    </source>
</reference>
<proteinExistence type="predicted"/>
<dbReference type="AlphaFoldDB" id="A0A9D1JE68"/>
<organism evidence="3 4">
    <name type="scientific">Candidatus Fimimorpha faecalis</name>
    <dbReference type="NCBI Taxonomy" id="2840824"/>
    <lineage>
        <taxon>Bacteria</taxon>
        <taxon>Bacillati</taxon>
        <taxon>Bacillota</taxon>
        <taxon>Clostridia</taxon>
        <taxon>Eubacteriales</taxon>
        <taxon>Candidatus Fimimorpha</taxon>
    </lineage>
</organism>
<evidence type="ECO:0000313" key="3">
    <source>
        <dbReference type="EMBL" id="HIR89908.1"/>
    </source>
</evidence>
<feature type="domain" description="Cyclophilin-like" evidence="2">
    <location>
        <begin position="73"/>
        <end position="177"/>
    </location>
</feature>
<dbReference type="Gene3D" id="2.40.100.20">
    <property type="match status" value="1"/>
</dbReference>
<accession>A0A9D1JE68</accession>
<protein>
    <recommendedName>
        <fullName evidence="2">Cyclophilin-like domain-containing protein</fullName>
    </recommendedName>
</protein>
<evidence type="ECO:0000313" key="4">
    <source>
        <dbReference type="Proteomes" id="UP000824201"/>
    </source>
</evidence>
<evidence type="ECO:0000259" key="2">
    <source>
        <dbReference type="Pfam" id="PF18050"/>
    </source>
</evidence>
<dbReference type="SUPFAM" id="SSF50891">
    <property type="entry name" value="Cyclophilin-like"/>
    <property type="match status" value="1"/>
</dbReference>
<reference evidence="3" key="2">
    <citation type="journal article" date="2021" name="PeerJ">
        <title>Extensive microbial diversity within the chicken gut microbiome revealed by metagenomics and culture.</title>
        <authorList>
            <person name="Gilroy R."/>
            <person name="Ravi A."/>
            <person name="Getino M."/>
            <person name="Pursley I."/>
            <person name="Horton D.L."/>
            <person name="Alikhan N.F."/>
            <person name="Baker D."/>
            <person name="Gharbi K."/>
            <person name="Hall N."/>
            <person name="Watson M."/>
            <person name="Adriaenssens E.M."/>
            <person name="Foster-Nyarko E."/>
            <person name="Jarju S."/>
            <person name="Secka A."/>
            <person name="Antonio M."/>
            <person name="Oren A."/>
            <person name="Chaudhuri R.R."/>
            <person name="La Ragione R."/>
            <person name="Hildebrand F."/>
            <person name="Pallen M.J."/>
        </authorList>
    </citation>
    <scope>NUCLEOTIDE SEQUENCE</scope>
    <source>
        <strain evidence="3">ChiW13-3771</strain>
    </source>
</reference>
<dbReference type="Proteomes" id="UP000824201">
    <property type="component" value="Unassembled WGS sequence"/>
</dbReference>
<evidence type="ECO:0000256" key="1">
    <source>
        <dbReference type="SAM" id="SignalP"/>
    </source>
</evidence>
<sequence length="180" mass="19825">MKKIIICIIGITLLLTLAGYAGSSSAESTSDNITKQNVSENTTATELTVDTTPETITSNNIGEEIMKISIKSSDYEIIYELNNSQAAKDLYSQLPLTLNVEDFSTNEKIFYPPNKLDTSYTPTAEGHNGSLCYYSPWGDVVMFYDHFSPNSSLYELGRVVSGETDIENLTGTITVSVYKE</sequence>